<dbReference type="Pfam" id="PF01648">
    <property type="entry name" value="ACPS"/>
    <property type="match status" value="1"/>
</dbReference>
<feature type="domain" description="4'-phosphopantetheinyl transferase" evidence="3">
    <location>
        <begin position="88"/>
        <end position="190"/>
    </location>
</feature>
<keyword evidence="5" id="KW-1185">Reference proteome</keyword>
<proteinExistence type="inferred from homology"/>
<sequence length="206" mass="24603">MVKTWMAEISPLYQEERWKAEMERLPQWRKEKAARLSAPEAKAQSVAVWRLWQEVQKKEGVGEEVVFNLSHSGNYVLCAFSDRPREEVGCDIEVVKTYLPRIAKRFFTDAEYRRLEEADKGEQSDLFFRHWVLKESFMKATRLGTRLDTRSFEIEWEKGMPKLAKKPEQFSREYAYREFFLDHTEVRAAVCSTDREIRDKIEIYVF</sequence>
<dbReference type="GO" id="GO:0005829">
    <property type="term" value="C:cytosol"/>
    <property type="evidence" value="ECO:0007669"/>
    <property type="project" value="TreeGrafter"/>
</dbReference>
<evidence type="ECO:0000259" key="3">
    <source>
        <dbReference type="Pfam" id="PF01648"/>
    </source>
</evidence>
<dbReference type="InterPro" id="IPR008278">
    <property type="entry name" value="4-PPantetheinyl_Trfase_dom"/>
</dbReference>
<dbReference type="GO" id="GO:0000287">
    <property type="term" value="F:magnesium ion binding"/>
    <property type="evidence" value="ECO:0007669"/>
    <property type="project" value="InterPro"/>
</dbReference>
<dbReference type="GO" id="GO:0019878">
    <property type="term" value="P:lysine biosynthetic process via aminoadipic acid"/>
    <property type="evidence" value="ECO:0007669"/>
    <property type="project" value="TreeGrafter"/>
</dbReference>
<organism evidence="4 5">
    <name type="scientific">Suipraeoptans intestinalis</name>
    <dbReference type="NCBI Taxonomy" id="2606628"/>
    <lineage>
        <taxon>Bacteria</taxon>
        <taxon>Bacillati</taxon>
        <taxon>Bacillota</taxon>
        <taxon>Clostridia</taxon>
        <taxon>Lachnospirales</taxon>
        <taxon>Lachnospiraceae</taxon>
        <taxon>Suipraeoptans</taxon>
    </lineage>
</organism>
<dbReference type="Gene3D" id="3.90.470.20">
    <property type="entry name" value="4'-phosphopantetheinyl transferase domain"/>
    <property type="match status" value="2"/>
</dbReference>
<dbReference type="GO" id="GO:0008897">
    <property type="term" value="F:holo-[acyl-carrier-protein] synthase activity"/>
    <property type="evidence" value="ECO:0007669"/>
    <property type="project" value="InterPro"/>
</dbReference>
<evidence type="ECO:0000313" key="4">
    <source>
        <dbReference type="EMBL" id="MSR93763.1"/>
    </source>
</evidence>
<comment type="similarity">
    <text evidence="1">Belongs to the P-Pant transferase superfamily. Gsp/Sfp/HetI/AcpT family.</text>
</comment>
<dbReference type="InterPro" id="IPR037143">
    <property type="entry name" value="4-PPantetheinyl_Trfase_dom_sf"/>
</dbReference>
<dbReference type="InterPro" id="IPR050559">
    <property type="entry name" value="P-Pant_transferase_sf"/>
</dbReference>
<evidence type="ECO:0000256" key="2">
    <source>
        <dbReference type="ARBA" id="ARBA00022679"/>
    </source>
</evidence>
<dbReference type="PANTHER" id="PTHR12215:SF10">
    <property type="entry name" value="L-AMINOADIPATE-SEMIALDEHYDE DEHYDROGENASE-PHOSPHOPANTETHEINYL TRANSFERASE"/>
    <property type="match status" value="1"/>
</dbReference>
<keyword evidence="2 4" id="KW-0808">Transferase</keyword>
<dbReference type="SUPFAM" id="SSF56214">
    <property type="entry name" value="4'-phosphopantetheinyl transferase"/>
    <property type="match status" value="2"/>
</dbReference>
<reference evidence="4 5" key="1">
    <citation type="submission" date="2019-08" db="EMBL/GenBank/DDBJ databases">
        <title>In-depth cultivation of the pig gut microbiome towards novel bacterial diversity and tailored functional studies.</title>
        <authorList>
            <person name="Wylensek D."/>
            <person name="Hitch T.C.A."/>
            <person name="Clavel T."/>
        </authorList>
    </citation>
    <scope>NUCLEOTIDE SEQUENCE [LARGE SCALE GENOMIC DNA]</scope>
    <source>
        <strain evidence="4 5">68-1-5</strain>
    </source>
</reference>
<dbReference type="EMBL" id="VULY01000018">
    <property type="protein sequence ID" value="MSR93763.1"/>
    <property type="molecule type" value="Genomic_DNA"/>
</dbReference>
<protein>
    <submittedName>
        <fullName evidence="4">4'-phosphopantetheinyl transferase superfamily protein</fullName>
    </submittedName>
</protein>
<dbReference type="RefSeq" id="WP_154476946.1">
    <property type="nucleotide sequence ID" value="NZ_VULY01000018.1"/>
</dbReference>
<dbReference type="Proteomes" id="UP000434409">
    <property type="component" value="Unassembled WGS sequence"/>
</dbReference>
<comment type="caution">
    <text evidence="4">The sequence shown here is derived from an EMBL/GenBank/DDBJ whole genome shotgun (WGS) entry which is preliminary data.</text>
</comment>
<gene>
    <name evidence="4" type="ORF">FYJ34_05675</name>
</gene>
<accession>A0A6N7USA4</accession>
<dbReference type="AlphaFoldDB" id="A0A6N7USA4"/>
<evidence type="ECO:0000313" key="5">
    <source>
        <dbReference type="Proteomes" id="UP000434409"/>
    </source>
</evidence>
<evidence type="ECO:0000256" key="1">
    <source>
        <dbReference type="ARBA" id="ARBA00010990"/>
    </source>
</evidence>
<dbReference type="PANTHER" id="PTHR12215">
    <property type="entry name" value="PHOSPHOPANTETHEINE TRANSFERASE"/>
    <property type="match status" value="1"/>
</dbReference>
<name>A0A6N7USA4_9FIRM</name>